<dbReference type="RefSeq" id="WP_345549550.1">
    <property type="nucleotide sequence ID" value="NZ_BAAAZA010000009.1"/>
</dbReference>
<evidence type="ECO:0000313" key="3">
    <source>
        <dbReference type="Proteomes" id="UP001501563"/>
    </source>
</evidence>
<protein>
    <recommendedName>
        <fullName evidence="1">Carboxymuconolactone decarboxylase-like domain-containing protein</fullName>
    </recommendedName>
</protein>
<dbReference type="InterPro" id="IPR029032">
    <property type="entry name" value="AhpD-like"/>
</dbReference>
<evidence type="ECO:0000313" key="2">
    <source>
        <dbReference type="EMBL" id="GAA3869265.1"/>
    </source>
</evidence>
<accession>A0ABP7KAN3</accession>
<keyword evidence="3" id="KW-1185">Reference proteome</keyword>
<dbReference type="Proteomes" id="UP001501563">
    <property type="component" value="Unassembled WGS sequence"/>
</dbReference>
<dbReference type="EMBL" id="BAAAZA010000009">
    <property type="protein sequence ID" value="GAA3869265.1"/>
    <property type="molecule type" value="Genomic_DNA"/>
</dbReference>
<evidence type="ECO:0000259" key="1">
    <source>
        <dbReference type="Pfam" id="PF02627"/>
    </source>
</evidence>
<reference evidence="3" key="1">
    <citation type="journal article" date="2019" name="Int. J. Syst. Evol. Microbiol.">
        <title>The Global Catalogue of Microorganisms (GCM) 10K type strain sequencing project: providing services to taxonomists for standard genome sequencing and annotation.</title>
        <authorList>
            <consortium name="The Broad Institute Genomics Platform"/>
            <consortium name="The Broad Institute Genome Sequencing Center for Infectious Disease"/>
            <person name="Wu L."/>
            <person name="Ma J."/>
        </authorList>
    </citation>
    <scope>NUCLEOTIDE SEQUENCE [LARGE SCALE GENOMIC DNA]</scope>
    <source>
        <strain evidence="3">JCM 16578</strain>
    </source>
</reference>
<name>A0ABP7KAN3_9ACTN</name>
<feature type="domain" description="Carboxymuconolactone decarboxylase-like" evidence="1">
    <location>
        <begin position="29"/>
        <end position="58"/>
    </location>
</feature>
<dbReference type="SUPFAM" id="SSF69118">
    <property type="entry name" value="AhpD-like"/>
    <property type="match status" value="1"/>
</dbReference>
<sequence>MTARTTRLDAGVRTALQAIGATSRRGLDDPALAELVQVRASQPNHRAFCPDTHLAGARPIPPGSTEW</sequence>
<gene>
    <name evidence="2" type="ORF">GCM10022207_37720</name>
</gene>
<comment type="caution">
    <text evidence="2">The sequence shown here is derived from an EMBL/GenBank/DDBJ whole genome shotgun (WGS) entry which is preliminary data.</text>
</comment>
<organism evidence="2 3">
    <name type="scientific">Streptomyces lannensis</name>
    <dbReference type="NCBI Taxonomy" id="766498"/>
    <lineage>
        <taxon>Bacteria</taxon>
        <taxon>Bacillati</taxon>
        <taxon>Actinomycetota</taxon>
        <taxon>Actinomycetes</taxon>
        <taxon>Kitasatosporales</taxon>
        <taxon>Streptomycetaceae</taxon>
        <taxon>Streptomyces</taxon>
    </lineage>
</organism>
<dbReference type="Pfam" id="PF02627">
    <property type="entry name" value="CMD"/>
    <property type="match status" value="1"/>
</dbReference>
<proteinExistence type="predicted"/>
<dbReference type="InterPro" id="IPR003779">
    <property type="entry name" value="CMD-like"/>
</dbReference>